<sequence length="75" mass="8651">MFETTFFLLGLHATVVGRRNRFVRSLLIFEYDVRGSLKQWTPCTAEFNNLVPCSRQLNSHQPSNNFALCLCPRTS</sequence>
<proteinExistence type="predicted"/>
<reference evidence="1 2" key="1">
    <citation type="submission" date="2023-08" db="EMBL/GenBank/DDBJ databases">
        <title>A Necator americanus chromosomal reference genome.</title>
        <authorList>
            <person name="Ilik V."/>
            <person name="Petrzelkova K.J."/>
            <person name="Pardy F."/>
            <person name="Fuh T."/>
            <person name="Niatou-Singa F.S."/>
            <person name="Gouil Q."/>
            <person name="Baker L."/>
            <person name="Ritchie M.E."/>
            <person name="Jex A.R."/>
            <person name="Gazzola D."/>
            <person name="Li H."/>
            <person name="Toshio Fujiwara R."/>
            <person name="Zhan B."/>
            <person name="Aroian R.V."/>
            <person name="Pafco B."/>
            <person name="Schwarz E.M."/>
        </authorList>
    </citation>
    <scope>NUCLEOTIDE SEQUENCE [LARGE SCALE GENOMIC DNA]</scope>
    <source>
        <strain evidence="1 2">Aroian</strain>
        <tissue evidence="1">Whole animal</tissue>
    </source>
</reference>
<protein>
    <recommendedName>
        <fullName evidence="3">Secreted protein</fullName>
    </recommendedName>
</protein>
<evidence type="ECO:0008006" key="3">
    <source>
        <dbReference type="Google" id="ProtNLM"/>
    </source>
</evidence>
<keyword evidence="2" id="KW-1185">Reference proteome</keyword>
<organism evidence="1 2">
    <name type="scientific">Necator americanus</name>
    <name type="common">Human hookworm</name>
    <dbReference type="NCBI Taxonomy" id="51031"/>
    <lineage>
        <taxon>Eukaryota</taxon>
        <taxon>Metazoa</taxon>
        <taxon>Ecdysozoa</taxon>
        <taxon>Nematoda</taxon>
        <taxon>Chromadorea</taxon>
        <taxon>Rhabditida</taxon>
        <taxon>Rhabditina</taxon>
        <taxon>Rhabditomorpha</taxon>
        <taxon>Strongyloidea</taxon>
        <taxon>Ancylostomatidae</taxon>
        <taxon>Bunostominae</taxon>
        <taxon>Necator</taxon>
    </lineage>
</organism>
<accession>A0ABR1CB30</accession>
<evidence type="ECO:0000313" key="1">
    <source>
        <dbReference type="EMBL" id="KAK6734456.1"/>
    </source>
</evidence>
<evidence type="ECO:0000313" key="2">
    <source>
        <dbReference type="Proteomes" id="UP001303046"/>
    </source>
</evidence>
<dbReference type="EMBL" id="JAVFWL010000002">
    <property type="protein sequence ID" value="KAK6734456.1"/>
    <property type="molecule type" value="Genomic_DNA"/>
</dbReference>
<dbReference type="Proteomes" id="UP001303046">
    <property type="component" value="Unassembled WGS sequence"/>
</dbReference>
<name>A0ABR1CB30_NECAM</name>
<comment type="caution">
    <text evidence="1">The sequence shown here is derived from an EMBL/GenBank/DDBJ whole genome shotgun (WGS) entry which is preliminary data.</text>
</comment>
<gene>
    <name evidence="1" type="primary">Necator_chrII.g5731</name>
    <name evidence="1" type="ORF">RB195_017938</name>
</gene>